<keyword evidence="3" id="KW-1185">Reference proteome</keyword>
<dbReference type="EMBL" id="JBHTIF010000001">
    <property type="protein sequence ID" value="MFD0726028.1"/>
    <property type="molecule type" value="Genomic_DNA"/>
</dbReference>
<feature type="chain" id="PRO_5045732582" description="Toxin CptA" evidence="1">
    <location>
        <begin position="19"/>
        <end position="126"/>
    </location>
</feature>
<evidence type="ECO:0000313" key="3">
    <source>
        <dbReference type="Proteomes" id="UP001597110"/>
    </source>
</evidence>
<dbReference type="Proteomes" id="UP001597110">
    <property type="component" value="Unassembled WGS sequence"/>
</dbReference>
<name>A0ABW2YDQ5_9GAMM</name>
<accession>A0ABW2YDQ5</accession>
<proteinExistence type="predicted"/>
<reference evidence="3" key="1">
    <citation type="journal article" date="2019" name="Int. J. Syst. Evol. Microbiol.">
        <title>The Global Catalogue of Microorganisms (GCM) 10K type strain sequencing project: providing services to taxonomists for standard genome sequencing and annotation.</title>
        <authorList>
            <consortium name="The Broad Institute Genomics Platform"/>
            <consortium name="The Broad Institute Genome Sequencing Center for Infectious Disease"/>
            <person name="Wu L."/>
            <person name="Ma J."/>
        </authorList>
    </citation>
    <scope>NUCLEOTIDE SEQUENCE [LARGE SCALE GENOMIC DNA]</scope>
    <source>
        <strain evidence="3">CCUG 55585</strain>
    </source>
</reference>
<keyword evidence="1" id="KW-0732">Signal</keyword>
<evidence type="ECO:0008006" key="4">
    <source>
        <dbReference type="Google" id="ProtNLM"/>
    </source>
</evidence>
<gene>
    <name evidence="2" type="ORF">ACFQ0E_10500</name>
</gene>
<protein>
    <recommendedName>
        <fullName evidence="4">Toxin CptA</fullName>
    </recommendedName>
</protein>
<evidence type="ECO:0000313" key="2">
    <source>
        <dbReference type="EMBL" id="MFD0726028.1"/>
    </source>
</evidence>
<comment type="caution">
    <text evidence="2">The sequence shown here is derived from an EMBL/GenBank/DDBJ whole genome shotgun (WGS) entry which is preliminary data.</text>
</comment>
<dbReference type="RefSeq" id="WP_386823598.1">
    <property type="nucleotide sequence ID" value="NZ_JBHTIF010000001.1"/>
</dbReference>
<evidence type="ECO:0000256" key="1">
    <source>
        <dbReference type="SAM" id="SignalP"/>
    </source>
</evidence>
<sequence>MTAALCALAVLAPLSLWASNLPAIAAWPLAVLASGWAGWSAWRHARIVPLSIVVPAEGDVTVAGQVVHGFDITWRGALAFLSWRDGAGQGHRLALWPDVLAPATRRELRLVAAARAAVRIGGPVAP</sequence>
<organism evidence="2 3">
    <name type="scientific">Lysobacter brunescens</name>
    <dbReference type="NCBI Taxonomy" id="262323"/>
    <lineage>
        <taxon>Bacteria</taxon>
        <taxon>Pseudomonadati</taxon>
        <taxon>Pseudomonadota</taxon>
        <taxon>Gammaproteobacteria</taxon>
        <taxon>Lysobacterales</taxon>
        <taxon>Lysobacteraceae</taxon>
        <taxon>Lysobacter</taxon>
    </lineage>
</organism>
<feature type="signal peptide" evidence="1">
    <location>
        <begin position="1"/>
        <end position="18"/>
    </location>
</feature>